<organism evidence="2 3">
    <name type="scientific">Durusdinium trenchii</name>
    <dbReference type="NCBI Taxonomy" id="1381693"/>
    <lineage>
        <taxon>Eukaryota</taxon>
        <taxon>Sar</taxon>
        <taxon>Alveolata</taxon>
        <taxon>Dinophyceae</taxon>
        <taxon>Suessiales</taxon>
        <taxon>Symbiodiniaceae</taxon>
        <taxon>Durusdinium</taxon>
    </lineage>
</organism>
<protein>
    <submittedName>
        <fullName evidence="2">Uncharacterized protein</fullName>
    </submittedName>
</protein>
<comment type="caution">
    <text evidence="2">The sequence shown here is derived from an EMBL/GenBank/DDBJ whole genome shotgun (WGS) entry which is preliminary data.</text>
</comment>
<sequence length="291" mass="30802">TALPAPAVASPKTSPPPAPEMPAVPSQSVPASPVPAPAVASPKKSPRAFIVRRSRTGQSFAAGSSAGPFDLDGAILDYARNGSQIHTDSEDAQPAYLVFVQQQGSATTPSATFQLRENLGNYLRATAAAPTDEEKATGNVPRSLTDLESSLQVPKIRLWCPAEVDQEALLEALLDAVPFPVEYQGVQHPVWRLRDAPGPGARSHVTLHALPSNDQTGSFHFVVTGPSYARRDSLVQAGLPRSNSAGGWVHTSRTLTHHSLTELRQIAAALADAFYRVDSPEDLGAETLAVL</sequence>
<feature type="non-terminal residue" evidence="2">
    <location>
        <position position="291"/>
    </location>
</feature>
<evidence type="ECO:0000313" key="2">
    <source>
        <dbReference type="EMBL" id="CAK9105443.1"/>
    </source>
</evidence>
<evidence type="ECO:0000313" key="3">
    <source>
        <dbReference type="Proteomes" id="UP001642464"/>
    </source>
</evidence>
<feature type="compositionally biased region" description="Low complexity" evidence="1">
    <location>
        <begin position="1"/>
        <end position="12"/>
    </location>
</feature>
<feature type="region of interest" description="Disordered" evidence="1">
    <location>
        <begin position="1"/>
        <end position="47"/>
    </location>
</feature>
<name>A0ABP0RZ78_9DINO</name>
<evidence type="ECO:0000256" key="1">
    <source>
        <dbReference type="SAM" id="MobiDB-lite"/>
    </source>
</evidence>
<feature type="compositionally biased region" description="Pro residues" evidence="1">
    <location>
        <begin position="13"/>
        <end position="22"/>
    </location>
</feature>
<proteinExistence type="predicted"/>
<reference evidence="2 3" key="1">
    <citation type="submission" date="2024-02" db="EMBL/GenBank/DDBJ databases">
        <authorList>
            <person name="Chen Y."/>
            <person name="Shah S."/>
            <person name="Dougan E. K."/>
            <person name="Thang M."/>
            <person name="Chan C."/>
        </authorList>
    </citation>
    <scope>NUCLEOTIDE SEQUENCE [LARGE SCALE GENOMIC DNA]</scope>
</reference>
<feature type="compositionally biased region" description="Low complexity" evidence="1">
    <location>
        <begin position="23"/>
        <end position="43"/>
    </location>
</feature>
<feature type="non-terminal residue" evidence="2">
    <location>
        <position position="1"/>
    </location>
</feature>
<dbReference type="Proteomes" id="UP001642464">
    <property type="component" value="Unassembled WGS sequence"/>
</dbReference>
<gene>
    <name evidence="2" type="ORF">SCF082_LOCUS49147</name>
</gene>
<keyword evidence="3" id="KW-1185">Reference proteome</keyword>
<dbReference type="EMBL" id="CAXAMM010042543">
    <property type="protein sequence ID" value="CAK9105443.1"/>
    <property type="molecule type" value="Genomic_DNA"/>
</dbReference>
<accession>A0ABP0RZ78</accession>